<gene>
    <name evidence="11" type="ORF">MEDL_3488</name>
</gene>
<organism evidence="11 12">
    <name type="scientific">Mytilus edulis</name>
    <name type="common">Blue mussel</name>
    <dbReference type="NCBI Taxonomy" id="6550"/>
    <lineage>
        <taxon>Eukaryota</taxon>
        <taxon>Metazoa</taxon>
        <taxon>Spiralia</taxon>
        <taxon>Lophotrochozoa</taxon>
        <taxon>Mollusca</taxon>
        <taxon>Bivalvia</taxon>
        <taxon>Autobranchia</taxon>
        <taxon>Pteriomorphia</taxon>
        <taxon>Mytilida</taxon>
        <taxon>Mytiloidea</taxon>
        <taxon>Mytilidae</taxon>
        <taxon>Mytilinae</taxon>
        <taxon>Mytilus</taxon>
    </lineage>
</organism>
<accession>A0A8S3PVT2</accession>
<evidence type="ECO:0000259" key="10">
    <source>
        <dbReference type="PROSITE" id="PS50217"/>
    </source>
</evidence>
<keyword evidence="7" id="KW-0175">Coiled coil</keyword>
<keyword evidence="3" id="KW-0805">Transcription regulation</keyword>
<evidence type="ECO:0000313" key="12">
    <source>
        <dbReference type="Proteomes" id="UP000683360"/>
    </source>
</evidence>
<keyword evidence="6" id="KW-0539">Nucleus</keyword>
<feature type="chain" id="PRO_5035738587" evidence="9">
    <location>
        <begin position="22"/>
        <end position="379"/>
    </location>
</feature>
<dbReference type="AlphaFoldDB" id="A0A8S3PVT2"/>
<dbReference type="GO" id="GO:0000977">
    <property type="term" value="F:RNA polymerase II transcription regulatory region sequence-specific DNA binding"/>
    <property type="evidence" value="ECO:0007669"/>
    <property type="project" value="TreeGrafter"/>
</dbReference>
<feature type="compositionally biased region" description="Low complexity" evidence="8">
    <location>
        <begin position="250"/>
        <end position="264"/>
    </location>
</feature>
<dbReference type="InterPro" id="IPR004827">
    <property type="entry name" value="bZIP"/>
</dbReference>
<comment type="caution">
    <text evidence="11">The sequence shown here is derived from an EMBL/GenBank/DDBJ whole genome shotgun (WGS) entry which is preliminary data.</text>
</comment>
<dbReference type="OrthoDB" id="5847285at2759"/>
<proteinExistence type="inferred from homology"/>
<protein>
    <submittedName>
        <fullName evidence="11">ATF4</fullName>
    </submittedName>
</protein>
<evidence type="ECO:0000256" key="7">
    <source>
        <dbReference type="SAM" id="Coils"/>
    </source>
</evidence>
<dbReference type="GO" id="GO:0001228">
    <property type="term" value="F:DNA-binding transcription activator activity, RNA polymerase II-specific"/>
    <property type="evidence" value="ECO:0007669"/>
    <property type="project" value="TreeGrafter"/>
</dbReference>
<evidence type="ECO:0000256" key="9">
    <source>
        <dbReference type="SAM" id="SignalP"/>
    </source>
</evidence>
<dbReference type="EMBL" id="CAJPWZ010000193">
    <property type="protein sequence ID" value="CAG2188049.1"/>
    <property type="molecule type" value="Genomic_DNA"/>
</dbReference>
<sequence length="379" mass="42057">MALPNILFFVALSVAYDSAEITKMEEFTLFDGLVPSSSGFGPGVEDLDKFDVGFGIPGDSLVKDEYGPGELFEDVLSSGPLEENNWMETVDLSCLLGDNNSLLSEQETIPHTIKSGRLLEELLTQPIKIKSSPTVPKNTQYDAVKVIKNNSVENKLINNQTEVLSQKLDISIKSGSILEEAMGEIEGIDTLYLQQQLQELYDSSISHCDSSISDGATSNEVSLLDSSNSSLMDVSMNEFIASPLSSEDIDSILSSPEPASPASSIQEDPDYVPYISDSSTNKKSKKSPKEGKSKPKPYDKPVEKLDKKERKRIQNRNAAIRYREKKRQERGTIHTDEDVLSDKNKELKTKVEQLVNEISYMKNLLTEVCQARGLKIQFK</sequence>
<evidence type="ECO:0000256" key="3">
    <source>
        <dbReference type="ARBA" id="ARBA00023015"/>
    </source>
</evidence>
<keyword evidence="4" id="KW-0238">DNA-binding</keyword>
<comment type="subcellular location">
    <subcellularLocation>
        <location evidence="1">Nucleus</location>
    </subcellularLocation>
</comment>
<dbReference type="PROSITE" id="PS00036">
    <property type="entry name" value="BZIP_BASIC"/>
    <property type="match status" value="1"/>
</dbReference>
<evidence type="ECO:0000256" key="8">
    <source>
        <dbReference type="SAM" id="MobiDB-lite"/>
    </source>
</evidence>
<dbReference type="InterPro" id="IPR046347">
    <property type="entry name" value="bZIP_sf"/>
</dbReference>
<keyword evidence="5" id="KW-0804">Transcription</keyword>
<dbReference type="Proteomes" id="UP000683360">
    <property type="component" value="Unassembled WGS sequence"/>
</dbReference>
<feature type="coiled-coil region" evidence="7">
    <location>
        <begin position="337"/>
        <end position="364"/>
    </location>
</feature>
<evidence type="ECO:0000313" key="11">
    <source>
        <dbReference type="EMBL" id="CAG2188049.1"/>
    </source>
</evidence>
<feature type="region of interest" description="Disordered" evidence="8">
    <location>
        <begin position="250"/>
        <end position="317"/>
    </location>
</feature>
<dbReference type="SMART" id="SM00338">
    <property type="entry name" value="BRLZ"/>
    <property type="match status" value="1"/>
</dbReference>
<dbReference type="PROSITE" id="PS50217">
    <property type="entry name" value="BZIP"/>
    <property type="match status" value="1"/>
</dbReference>
<reference evidence="11" key="1">
    <citation type="submission" date="2021-03" db="EMBL/GenBank/DDBJ databases">
        <authorList>
            <person name="Bekaert M."/>
        </authorList>
    </citation>
    <scope>NUCLEOTIDE SEQUENCE</scope>
</reference>
<feature type="signal peptide" evidence="9">
    <location>
        <begin position="1"/>
        <end position="21"/>
    </location>
</feature>
<keyword evidence="9" id="KW-0732">Signal</keyword>
<name>A0A8S3PVT2_MYTED</name>
<dbReference type="PANTHER" id="PTHR13044:SF14">
    <property type="entry name" value="CRYPTOCEPHAL, ISOFORM A"/>
    <property type="match status" value="1"/>
</dbReference>
<dbReference type="PANTHER" id="PTHR13044">
    <property type="entry name" value="ACTIVATING TRANSCRIPTION FACTOR ATF 4/5"/>
    <property type="match status" value="1"/>
</dbReference>
<feature type="domain" description="BZIP" evidence="10">
    <location>
        <begin position="305"/>
        <end position="368"/>
    </location>
</feature>
<dbReference type="GO" id="GO:0005634">
    <property type="term" value="C:nucleus"/>
    <property type="evidence" value="ECO:0007669"/>
    <property type="project" value="UniProtKB-SubCell"/>
</dbReference>
<evidence type="ECO:0000256" key="2">
    <source>
        <dbReference type="ARBA" id="ARBA00007163"/>
    </source>
</evidence>
<dbReference type="Pfam" id="PF00170">
    <property type="entry name" value="bZIP_1"/>
    <property type="match status" value="1"/>
</dbReference>
<feature type="compositionally biased region" description="Basic and acidic residues" evidence="8">
    <location>
        <begin position="287"/>
        <end position="308"/>
    </location>
</feature>
<dbReference type="FunFam" id="1.20.5.170:FF:000021">
    <property type="entry name" value="Cyclic AMP-dependent transcription factor ATF-4"/>
    <property type="match status" value="1"/>
</dbReference>
<evidence type="ECO:0000256" key="5">
    <source>
        <dbReference type="ARBA" id="ARBA00023163"/>
    </source>
</evidence>
<comment type="similarity">
    <text evidence="2">Belongs to the bZIP family.</text>
</comment>
<evidence type="ECO:0000256" key="6">
    <source>
        <dbReference type="ARBA" id="ARBA00023242"/>
    </source>
</evidence>
<evidence type="ECO:0000256" key="1">
    <source>
        <dbReference type="ARBA" id="ARBA00004123"/>
    </source>
</evidence>
<evidence type="ECO:0000256" key="4">
    <source>
        <dbReference type="ARBA" id="ARBA00023125"/>
    </source>
</evidence>
<dbReference type="SUPFAM" id="SSF57959">
    <property type="entry name" value="Leucine zipper domain"/>
    <property type="match status" value="1"/>
</dbReference>
<dbReference type="CDD" id="cd14692">
    <property type="entry name" value="bZIP_ATF4"/>
    <property type="match status" value="1"/>
</dbReference>
<dbReference type="Gene3D" id="1.20.5.170">
    <property type="match status" value="1"/>
</dbReference>
<keyword evidence="12" id="KW-1185">Reference proteome</keyword>